<comment type="caution">
    <text evidence="2">The sequence shown here is derived from an EMBL/GenBank/DDBJ whole genome shotgun (WGS) entry which is preliminary data.</text>
</comment>
<protein>
    <submittedName>
        <fullName evidence="2">Uncharacterized protein</fullName>
    </submittedName>
</protein>
<gene>
    <name evidence="2" type="ORF">H4R20_006337</name>
</gene>
<feature type="compositionally biased region" description="Polar residues" evidence="1">
    <location>
        <begin position="96"/>
        <end position="115"/>
    </location>
</feature>
<dbReference type="Proteomes" id="UP001140094">
    <property type="component" value="Unassembled WGS sequence"/>
</dbReference>
<evidence type="ECO:0000313" key="3">
    <source>
        <dbReference type="Proteomes" id="UP001140094"/>
    </source>
</evidence>
<reference evidence="2" key="1">
    <citation type="submission" date="2022-07" db="EMBL/GenBank/DDBJ databases">
        <title>Phylogenomic reconstructions and comparative analyses of Kickxellomycotina fungi.</title>
        <authorList>
            <person name="Reynolds N.K."/>
            <person name="Stajich J.E."/>
            <person name="Barry K."/>
            <person name="Grigoriev I.V."/>
            <person name="Crous P."/>
            <person name="Smith M.E."/>
        </authorList>
    </citation>
    <scope>NUCLEOTIDE SEQUENCE</scope>
    <source>
        <strain evidence="2">NRRL 1565</strain>
    </source>
</reference>
<dbReference type="OrthoDB" id="660555at2759"/>
<evidence type="ECO:0000256" key="1">
    <source>
        <dbReference type="SAM" id="MobiDB-lite"/>
    </source>
</evidence>
<keyword evidence="3" id="KW-1185">Reference proteome</keyword>
<feature type="compositionally biased region" description="Polar residues" evidence="1">
    <location>
        <begin position="25"/>
        <end position="37"/>
    </location>
</feature>
<evidence type="ECO:0000313" key="2">
    <source>
        <dbReference type="EMBL" id="KAJ2794099.1"/>
    </source>
</evidence>
<feature type="compositionally biased region" description="Polar residues" evidence="1">
    <location>
        <begin position="63"/>
        <end position="81"/>
    </location>
</feature>
<dbReference type="AlphaFoldDB" id="A0A9W8HTY3"/>
<name>A0A9W8HTY3_9FUNG</name>
<dbReference type="EMBL" id="JANBUO010002653">
    <property type="protein sequence ID" value="KAJ2794099.1"/>
    <property type="molecule type" value="Genomic_DNA"/>
</dbReference>
<organism evidence="2 3">
    <name type="scientific">Coemansia guatemalensis</name>
    <dbReference type="NCBI Taxonomy" id="2761395"/>
    <lineage>
        <taxon>Eukaryota</taxon>
        <taxon>Fungi</taxon>
        <taxon>Fungi incertae sedis</taxon>
        <taxon>Zoopagomycota</taxon>
        <taxon>Kickxellomycotina</taxon>
        <taxon>Kickxellomycetes</taxon>
        <taxon>Kickxellales</taxon>
        <taxon>Kickxellaceae</taxon>
        <taxon>Coemansia</taxon>
    </lineage>
</organism>
<accession>A0A9W8HTY3</accession>
<proteinExistence type="predicted"/>
<feature type="region of interest" description="Disordered" evidence="1">
    <location>
        <begin position="1"/>
        <end position="121"/>
    </location>
</feature>
<sequence length="121" mass="12937">MSQSLPPFPASGSKPAGGWHEKQASHTPSTVTMHSTGGSSGHTVAWPSSNSKQGVPQPPSMAYNLQHQTQQNSPQLTNSPSDYRRLPSLPPRVRSTAASSFLDRSSTHSNSTPTADRSRPF</sequence>